<evidence type="ECO:0000256" key="7">
    <source>
        <dbReference type="ARBA" id="ARBA00047899"/>
    </source>
</evidence>
<comment type="catalytic activity">
    <reaction evidence="7">
        <text>L-threonyl-[protein] + ATP = O-phospho-L-threonyl-[protein] + ADP + H(+)</text>
        <dbReference type="Rhea" id="RHEA:46608"/>
        <dbReference type="Rhea" id="RHEA-COMP:11060"/>
        <dbReference type="Rhea" id="RHEA-COMP:11605"/>
        <dbReference type="ChEBI" id="CHEBI:15378"/>
        <dbReference type="ChEBI" id="CHEBI:30013"/>
        <dbReference type="ChEBI" id="CHEBI:30616"/>
        <dbReference type="ChEBI" id="CHEBI:61977"/>
        <dbReference type="ChEBI" id="CHEBI:456216"/>
        <dbReference type="EC" id="2.7.11.1"/>
    </reaction>
</comment>
<dbReference type="Gene3D" id="1.10.510.10">
    <property type="entry name" value="Transferase(Phosphotransferase) domain 1"/>
    <property type="match status" value="1"/>
</dbReference>
<dbReference type="PANTHER" id="PTHR43289">
    <property type="entry name" value="MITOGEN-ACTIVATED PROTEIN KINASE KINASE KINASE 20-RELATED"/>
    <property type="match status" value="1"/>
</dbReference>
<evidence type="ECO:0000256" key="9">
    <source>
        <dbReference type="PROSITE-ProRule" id="PRU10141"/>
    </source>
</evidence>
<feature type="transmembrane region" description="Helical" evidence="11">
    <location>
        <begin position="470"/>
        <end position="492"/>
    </location>
</feature>
<accession>A0A380P793</accession>
<dbReference type="PROSITE" id="PS50011">
    <property type="entry name" value="PROTEIN_KINASE_DOM"/>
    <property type="match status" value="1"/>
</dbReference>
<evidence type="ECO:0000256" key="4">
    <source>
        <dbReference type="ARBA" id="ARBA00022741"/>
    </source>
</evidence>
<dbReference type="GO" id="GO:0004674">
    <property type="term" value="F:protein serine/threonine kinase activity"/>
    <property type="evidence" value="ECO:0007669"/>
    <property type="project" value="UniProtKB-KW"/>
</dbReference>
<evidence type="ECO:0000256" key="11">
    <source>
        <dbReference type="SAM" id="Phobius"/>
    </source>
</evidence>
<evidence type="ECO:0000313" key="13">
    <source>
        <dbReference type="EMBL" id="SUP60778.1"/>
    </source>
</evidence>
<feature type="transmembrane region" description="Helical" evidence="11">
    <location>
        <begin position="339"/>
        <end position="362"/>
    </location>
</feature>
<evidence type="ECO:0000259" key="12">
    <source>
        <dbReference type="PROSITE" id="PS50011"/>
    </source>
</evidence>
<feature type="transmembrane region" description="Helical" evidence="11">
    <location>
        <begin position="383"/>
        <end position="403"/>
    </location>
</feature>
<feature type="domain" description="Protein kinase" evidence="12">
    <location>
        <begin position="10"/>
        <end position="273"/>
    </location>
</feature>
<evidence type="ECO:0000256" key="1">
    <source>
        <dbReference type="ARBA" id="ARBA00012513"/>
    </source>
</evidence>
<dbReference type="PANTHER" id="PTHR43289:SF6">
    <property type="entry name" value="SERINE_THREONINE-PROTEIN KINASE NEKL-3"/>
    <property type="match status" value="1"/>
</dbReference>
<dbReference type="Proteomes" id="UP000254150">
    <property type="component" value="Unassembled WGS sequence"/>
</dbReference>
<dbReference type="Gene3D" id="3.30.200.20">
    <property type="entry name" value="Phosphorylase Kinase, domain 1"/>
    <property type="match status" value="1"/>
</dbReference>
<keyword evidence="11" id="KW-0812">Transmembrane</keyword>
<evidence type="ECO:0000256" key="6">
    <source>
        <dbReference type="ARBA" id="ARBA00022840"/>
    </source>
</evidence>
<dbReference type="PROSITE" id="PS00108">
    <property type="entry name" value="PROTEIN_KINASE_ST"/>
    <property type="match status" value="1"/>
</dbReference>
<reference evidence="13 14" key="1">
    <citation type="submission" date="2018-06" db="EMBL/GenBank/DDBJ databases">
        <authorList>
            <consortium name="Pathogen Informatics"/>
            <person name="Doyle S."/>
        </authorList>
    </citation>
    <scope>NUCLEOTIDE SEQUENCE [LARGE SCALE GENOMIC DNA]</scope>
    <source>
        <strain evidence="13 14">NCTC7807</strain>
    </source>
</reference>
<evidence type="ECO:0000256" key="2">
    <source>
        <dbReference type="ARBA" id="ARBA00022527"/>
    </source>
</evidence>
<name>A0A380P793_STRGR</name>
<gene>
    <name evidence="13" type="primary">pknB_7</name>
    <name evidence="13" type="ORF">NCTC7807_04849</name>
</gene>
<feature type="binding site" evidence="9">
    <location>
        <position position="39"/>
    </location>
    <ligand>
        <name>ATP</name>
        <dbReference type="ChEBI" id="CHEBI:30616"/>
    </ligand>
</feature>
<dbReference type="InterPro" id="IPR008271">
    <property type="entry name" value="Ser/Thr_kinase_AS"/>
</dbReference>
<dbReference type="EMBL" id="UHID01000007">
    <property type="protein sequence ID" value="SUP60778.1"/>
    <property type="molecule type" value="Genomic_DNA"/>
</dbReference>
<dbReference type="PROSITE" id="PS00107">
    <property type="entry name" value="PROTEIN_KINASE_ATP"/>
    <property type="match status" value="1"/>
</dbReference>
<dbReference type="InterPro" id="IPR017441">
    <property type="entry name" value="Protein_kinase_ATP_BS"/>
</dbReference>
<dbReference type="InterPro" id="IPR000719">
    <property type="entry name" value="Prot_kinase_dom"/>
</dbReference>
<evidence type="ECO:0000256" key="3">
    <source>
        <dbReference type="ARBA" id="ARBA00022679"/>
    </source>
</evidence>
<dbReference type="AlphaFoldDB" id="A0A380P793"/>
<organism evidence="13 14">
    <name type="scientific">Streptomyces griseus</name>
    <dbReference type="NCBI Taxonomy" id="1911"/>
    <lineage>
        <taxon>Bacteria</taxon>
        <taxon>Bacillati</taxon>
        <taxon>Actinomycetota</taxon>
        <taxon>Actinomycetes</taxon>
        <taxon>Kitasatosporales</taxon>
        <taxon>Streptomycetaceae</taxon>
        <taxon>Streptomyces</taxon>
    </lineage>
</organism>
<keyword evidence="11" id="KW-1133">Transmembrane helix</keyword>
<comment type="catalytic activity">
    <reaction evidence="8">
        <text>L-seryl-[protein] + ATP = O-phospho-L-seryl-[protein] + ADP + H(+)</text>
        <dbReference type="Rhea" id="RHEA:17989"/>
        <dbReference type="Rhea" id="RHEA-COMP:9863"/>
        <dbReference type="Rhea" id="RHEA-COMP:11604"/>
        <dbReference type="ChEBI" id="CHEBI:15378"/>
        <dbReference type="ChEBI" id="CHEBI:29999"/>
        <dbReference type="ChEBI" id="CHEBI:30616"/>
        <dbReference type="ChEBI" id="CHEBI:83421"/>
        <dbReference type="ChEBI" id="CHEBI:456216"/>
        <dbReference type="EC" id="2.7.11.1"/>
    </reaction>
</comment>
<proteinExistence type="predicted"/>
<dbReference type="FunFam" id="1.10.510.10:FF:000021">
    <property type="entry name" value="Serine/threonine protein kinase"/>
    <property type="match status" value="1"/>
</dbReference>
<keyword evidence="3 13" id="KW-0808">Transferase</keyword>
<keyword evidence="11" id="KW-0472">Membrane</keyword>
<evidence type="ECO:0000313" key="14">
    <source>
        <dbReference type="Proteomes" id="UP000254150"/>
    </source>
</evidence>
<dbReference type="RefSeq" id="WP_115069462.1">
    <property type="nucleotide sequence ID" value="NZ_UHID01000007.1"/>
</dbReference>
<feature type="region of interest" description="Disordered" evidence="10">
    <location>
        <begin position="296"/>
        <end position="321"/>
    </location>
</feature>
<dbReference type="GO" id="GO:0005524">
    <property type="term" value="F:ATP binding"/>
    <property type="evidence" value="ECO:0007669"/>
    <property type="project" value="UniProtKB-UniRule"/>
</dbReference>
<feature type="transmembrane region" description="Helical" evidence="11">
    <location>
        <begin position="409"/>
        <end position="433"/>
    </location>
</feature>
<sequence>MHGTTLAGRYRLVGLLGAGGMGQVWRAVDERLGRTVAVKVLARPEDKALVLRLDSEARAAAALSDPHVVAVHDVGEAPVNGIRVVYLVMELVEGRSLGEVLAEGLPAVGDVMAWGGQICRGLHAAHRAGVVHRDIKPANILLTADGRVKVCDFGIARRADALGHPLTGTGAVIGTPSYMSPEQARGDAVIGAGSDLYSLGCLLYELLTGEPPFQGGGWPVLAQHLNQVPVPVRSRRLEVPAELDRLVAELLRKDPRRRPADAAEVARRLHALRTPAAAATVPATAVVTPPAHLRTVPAATSPPASTAPSAGTESAASGPGRSAAWRAGALTGVLVGGQLTVLTAVPGLLAGLLGLLAGVCVAAGSRMEARTSDGDQPDGQGSVVGVFAAMLIATAVMVALLVWSPAPWWAAVLASTVTGPVIVAATAGVRALVEQVLRRGGAEAEVAATAGLFSGAVGCALTAASVHGSVAGAVAIGAGAWVASSLAVGALLPAPHPRPRHL</sequence>
<dbReference type="CDD" id="cd14014">
    <property type="entry name" value="STKc_PknB_like"/>
    <property type="match status" value="1"/>
</dbReference>
<protein>
    <recommendedName>
        <fullName evidence="1">non-specific serine/threonine protein kinase</fullName>
        <ecNumber evidence="1">2.7.11.1</ecNumber>
    </recommendedName>
</protein>
<dbReference type="EC" id="2.7.11.1" evidence="1"/>
<keyword evidence="4 9" id="KW-0547">Nucleotide-binding</keyword>
<dbReference type="InterPro" id="IPR011009">
    <property type="entry name" value="Kinase-like_dom_sf"/>
</dbReference>
<dbReference type="GO" id="GO:0045717">
    <property type="term" value="P:negative regulation of fatty acid biosynthetic process"/>
    <property type="evidence" value="ECO:0007669"/>
    <property type="project" value="UniProtKB-ARBA"/>
</dbReference>
<dbReference type="Pfam" id="PF00069">
    <property type="entry name" value="Pkinase"/>
    <property type="match status" value="1"/>
</dbReference>
<keyword evidence="6 9" id="KW-0067">ATP-binding</keyword>
<feature type="transmembrane region" description="Helical" evidence="11">
    <location>
        <begin position="445"/>
        <end position="464"/>
    </location>
</feature>
<evidence type="ECO:0000256" key="10">
    <source>
        <dbReference type="SAM" id="MobiDB-lite"/>
    </source>
</evidence>
<dbReference type="SUPFAM" id="SSF56112">
    <property type="entry name" value="Protein kinase-like (PK-like)"/>
    <property type="match status" value="1"/>
</dbReference>
<evidence type="ECO:0000256" key="8">
    <source>
        <dbReference type="ARBA" id="ARBA00048679"/>
    </source>
</evidence>
<keyword evidence="2" id="KW-0723">Serine/threonine-protein kinase</keyword>
<dbReference type="FunFam" id="3.30.200.20:FF:000035">
    <property type="entry name" value="Serine/threonine protein kinase Stk1"/>
    <property type="match status" value="1"/>
</dbReference>
<dbReference type="GO" id="GO:0106310">
    <property type="term" value="F:protein serine kinase activity"/>
    <property type="evidence" value="ECO:0007669"/>
    <property type="project" value="RHEA"/>
</dbReference>
<evidence type="ECO:0000256" key="5">
    <source>
        <dbReference type="ARBA" id="ARBA00022777"/>
    </source>
</evidence>
<feature type="compositionally biased region" description="Low complexity" evidence="10">
    <location>
        <begin position="296"/>
        <end position="320"/>
    </location>
</feature>
<keyword evidence="5 13" id="KW-0418">Kinase</keyword>
<dbReference type="SMART" id="SM00220">
    <property type="entry name" value="S_TKc"/>
    <property type="match status" value="1"/>
</dbReference>